<organism evidence="1 2">
    <name type="scientific">Cuscuta epithymum</name>
    <dbReference type="NCBI Taxonomy" id="186058"/>
    <lineage>
        <taxon>Eukaryota</taxon>
        <taxon>Viridiplantae</taxon>
        <taxon>Streptophyta</taxon>
        <taxon>Embryophyta</taxon>
        <taxon>Tracheophyta</taxon>
        <taxon>Spermatophyta</taxon>
        <taxon>Magnoliopsida</taxon>
        <taxon>eudicotyledons</taxon>
        <taxon>Gunneridae</taxon>
        <taxon>Pentapetalae</taxon>
        <taxon>asterids</taxon>
        <taxon>lamiids</taxon>
        <taxon>Solanales</taxon>
        <taxon>Convolvulaceae</taxon>
        <taxon>Cuscuteae</taxon>
        <taxon>Cuscuta</taxon>
        <taxon>Cuscuta subgen. Cuscuta</taxon>
    </lineage>
</organism>
<sequence length="63" mass="7487">MNDNVLIDYNNIWCLCVQKNEDILIDFTHKYCNKCIIYIDLCRSPTKCMKDVCQYCSSINRTI</sequence>
<evidence type="ECO:0000313" key="1">
    <source>
        <dbReference type="EMBL" id="CAH9142125.1"/>
    </source>
</evidence>
<protein>
    <submittedName>
        <fullName evidence="1">Uncharacterized protein</fullName>
    </submittedName>
</protein>
<accession>A0AAV0G4H1</accession>
<gene>
    <name evidence="1" type="ORF">CEPIT_LOCUS39662</name>
</gene>
<evidence type="ECO:0000313" key="2">
    <source>
        <dbReference type="Proteomes" id="UP001152523"/>
    </source>
</evidence>
<keyword evidence="2" id="KW-1185">Reference proteome</keyword>
<comment type="caution">
    <text evidence="1">The sequence shown here is derived from an EMBL/GenBank/DDBJ whole genome shotgun (WGS) entry which is preliminary data.</text>
</comment>
<dbReference type="EMBL" id="CAMAPF010001037">
    <property type="protein sequence ID" value="CAH9142125.1"/>
    <property type="molecule type" value="Genomic_DNA"/>
</dbReference>
<dbReference type="Proteomes" id="UP001152523">
    <property type="component" value="Unassembled WGS sequence"/>
</dbReference>
<name>A0AAV0G4H1_9ASTE</name>
<dbReference type="AlphaFoldDB" id="A0AAV0G4H1"/>
<reference evidence="1" key="1">
    <citation type="submission" date="2022-07" db="EMBL/GenBank/DDBJ databases">
        <authorList>
            <person name="Macas J."/>
            <person name="Novak P."/>
            <person name="Neumann P."/>
        </authorList>
    </citation>
    <scope>NUCLEOTIDE SEQUENCE</scope>
</reference>
<proteinExistence type="predicted"/>